<accession>A0A0Q3QKA1</accession>
<gene>
    <name evidence="1" type="ORF">AN957_05210</name>
</gene>
<comment type="caution">
    <text evidence="1">The sequence shown here is derived from an EMBL/GenBank/DDBJ whole genome shotgun (WGS) entry which is preliminary data.</text>
</comment>
<protein>
    <recommendedName>
        <fullName evidence="3">DUF2577 domain-containing protein</fullName>
    </recommendedName>
</protein>
<sequence>MSMINIIKQAGVGAIHAQNPVHILFGTVTKSNPLEVNVEQKFTLTEDFLVLTERLTRYEENEHTHSSANGETAPPSKPLIIRAGLKNGDKVILLRVQGGQQFVVLDKVV</sequence>
<keyword evidence="2" id="KW-1185">Reference proteome</keyword>
<dbReference type="Proteomes" id="UP000050996">
    <property type="component" value="Unassembled WGS sequence"/>
</dbReference>
<dbReference type="STRING" id="1637975.AN957_05210"/>
<evidence type="ECO:0000313" key="2">
    <source>
        <dbReference type="Proteomes" id="UP000050996"/>
    </source>
</evidence>
<dbReference type="AlphaFoldDB" id="A0A0Q3QKA1"/>
<evidence type="ECO:0000313" key="1">
    <source>
        <dbReference type="EMBL" id="KQL18070.1"/>
    </source>
</evidence>
<reference evidence="1 2" key="1">
    <citation type="submission" date="2015-09" db="EMBL/GenBank/DDBJ databases">
        <title>Genome sequencing project for genomic taxonomy and phylogenomics of Bacillus-like bacteria.</title>
        <authorList>
            <person name="Liu B."/>
            <person name="Wang J."/>
            <person name="Zhu Y."/>
            <person name="Liu G."/>
            <person name="Chen Q."/>
            <person name="Chen Z."/>
            <person name="Lan J."/>
            <person name="Che J."/>
            <person name="Ge C."/>
            <person name="Shi H."/>
            <person name="Pan Z."/>
            <person name="Liu X."/>
        </authorList>
    </citation>
    <scope>NUCLEOTIDE SEQUENCE [LARGE SCALE GENOMIC DNA]</scope>
    <source>
        <strain evidence="1 2">FJAT-18043</strain>
    </source>
</reference>
<dbReference type="Pfam" id="PF10844">
    <property type="entry name" value="DUF2577"/>
    <property type="match status" value="1"/>
</dbReference>
<dbReference type="EMBL" id="LJIX01000006">
    <property type="protein sequence ID" value="KQL18070.1"/>
    <property type="molecule type" value="Genomic_DNA"/>
</dbReference>
<name>A0A0Q3QKA1_9BACI</name>
<proteinExistence type="predicted"/>
<dbReference type="PATRIC" id="fig|1637975.4.peg.739"/>
<organism evidence="1 2">
    <name type="scientific">Cytobacillus solani</name>
    <dbReference type="NCBI Taxonomy" id="1637975"/>
    <lineage>
        <taxon>Bacteria</taxon>
        <taxon>Bacillati</taxon>
        <taxon>Bacillota</taxon>
        <taxon>Bacilli</taxon>
        <taxon>Bacillales</taxon>
        <taxon>Bacillaceae</taxon>
        <taxon>Cytobacillus</taxon>
    </lineage>
</organism>
<dbReference type="RefSeq" id="WP_056682708.1">
    <property type="nucleotide sequence ID" value="NZ_CP085712.1"/>
</dbReference>
<evidence type="ECO:0008006" key="3">
    <source>
        <dbReference type="Google" id="ProtNLM"/>
    </source>
</evidence>
<dbReference type="InterPro" id="IPR022555">
    <property type="entry name" value="DUF2577"/>
</dbReference>